<evidence type="ECO:0000256" key="1">
    <source>
        <dbReference type="ARBA" id="ARBA00004141"/>
    </source>
</evidence>
<keyword evidence="3 6" id="KW-0812">Transmembrane</keyword>
<feature type="transmembrane region" description="Helical" evidence="6">
    <location>
        <begin position="225"/>
        <end position="243"/>
    </location>
</feature>
<dbReference type="Pfam" id="PF01940">
    <property type="entry name" value="DUF92"/>
    <property type="match status" value="1"/>
</dbReference>
<feature type="transmembrane region" description="Helical" evidence="6">
    <location>
        <begin position="36"/>
        <end position="64"/>
    </location>
</feature>
<evidence type="ECO:0000256" key="5">
    <source>
        <dbReference type="ARBA" id="ARBA00023136"/>
    </source>
</evidence>
<dbReference type="InterPro" id="IPR002794">
    <property type="entry name" value="DUF92_TMEM19"/>
</dbReference>
<feature type="transmembrane region" description="Helical" evidence="6">
    <location>
        <begin position="90"/>
        <end position="109"/>
    </location>
</feature>
<proteinExistence type="inferred from homology"/>
<dbReference type="Proteomes" id="UP000317366">
    <property type="component" value="Unassembled WGS sequence"/>
</dbReference>
<protein>
    <submittedName>
        <fullName evidence="7">DUF92 domain-containing protein</fullName>
    </submittedName>
</protein>
<keyword evidence="5 6" id="KW-0472">Membrane</keyword>
<comment type="similarity">
    <text evidence="2">Belongs to the TMEM19 family.</text>
</comment>
<feature type="transmembrane region" description="Helical" evidence="6">
    <location>
        <begin position="192"/>
        <end position="213"/>
    </location>
</feature>
<gene>
    <name evidence="7" type="ORF">E6K77_02665</name>
</gene>
<comment type="subcellular location">
    <subcellularLocation>
        <location evidence="1">Membrane</location>
        <topology evidence="1">Multi-pass membrane protein</topology>
    </subcellularLocation>
</comment>
<dbReference type="GO" id="GO:0016020">
    <property type="term" value="C:membrane"/>
    <property type="evidence" value="ECO:0007669"/>
    <property type="project" value="UniProtKB-SubCell"/>
</dbReference>
<feature type="transmembrane region" description="Helical" evidence="6">
    <location>
        <begin position="164"/>
        <end position="186"/>
    </location>
</feature>
<dbReference type="AlphaFoldDB" id="A0A538TPJ9"/>
<keyword evidence="4 6" id="KW-1133">Transmembrane helix</keyword>
<dbReference type="PANTHER" id="PTHR13353">
    <property type="entry name" value="TRANSMEMBRANE PROTEIN 19"/>
    <property type="match status" value="1"/>
</dbReference>
<sequence length="245" mass="23857">MMLDPSAPWGALLALAGAALVVLTRQGTLTGALVGFLVALIATAGLGAAAFAPLALFVLGSGLLTRIGRGKKERLGAAENDRGRRSVRNVAAKLAIPAIAGALALFGAAPEGTLALVYVSALAGAFADTAATELGPVLGGRVLGLRRFRVVALTHGAPGGVSGAGLLAGSASALLTAITVLGVGLLPATAAWTAAGAGFLASVLESVLAGTALGDRVGHFGRNMFVSAASAGLALLASAFGWTGL</sequence>
<evidence type="ECO:0000256" key="3">
    <source>
        <dbReference type="ARBA" id="ARBA00022692"/>
    </source>
</evidence>
<reference evidence="7 8" key="1">
    <citation type="journal article" date="2019" name="Nat. Microbiol.">
        <title>Mediterranean grassland soil C-N compound turnover is dependent on rainfall and depth, and is mediated by genomically divergent microorganisms.</title>
        <authorList>
            <person name="Diamond S."/>
            <person name="Andeer P.F."/>
            <person name="Li Z."/>
            <person name="Crits-Christoph A."/>
            <person name="Burstein D."/>
            <person name="Anantharaman K."/>
            <person name="Lane K.R."/>
            <person name="Thomas B.C."/>
            <person name="Pan C."/>
            <person name="Northen T.R."/>
            <person name="Banfield J.F."/>
        </authorList>
    </citation>
    <scope>NUCLEOTIDE SEQUENCE [LARGE SCALE GENOMIC DNA]</scope>
    <source>
        <strain evidence="7">WS_7</strain>
    </source>
</reference>
<name>A0A538TPJ9_UNCEI</name>
<evidence type="ECO:0000256" key="6">
    <source>
        <dbReference type="SAM" id="Phobius"/>
    </source>
</evidence>
<feature type="transmembrane region" description="Helical" evidence="6">
    <location>
        <begin position="115"/>
        <end position="143"/>
    </location>
</feature>
<dbReference type="EMBL" id="VBOX01000018">
    <property type="protein sequence ID" value="TMQ65551.1"/>
    <property type="molecule type" value="Genomic_DNA"/>
</dbReference>
<organism evidence="7 8">
    <name type="scientific">Eiseniibacteriota bacterium</name>
    <dbReference type="NCBI Taxonomy" id="2212470"/>
    <lineage>
        <taxon>Bacteria</taxon>
        <taxon>Candidatus Eiseniibacteriota</taxon>
    </lineage>
</organism>
<comment type="caution">
    <text evidence="7">The sequence shown here is derived from an EMBL/GenBank/DDBJ whole genome shotgun (WGS) entry which is preliminary data.</text>
</comment>
<evidence type="ECO:0000256" key="2">
    <source>
        <dbReference type="ARBA" id="ARBA00009012"/>
    </source>
</evidence>
<evidence type="ECO:0000313" key="7">
    <source>
        <dbReference type="EMBL" id="TMQ65551.1"/>
    </source>
</evidence>
<dbReference type="PANTHER" id="PTHR13353:SF5">
    <property type="entry name" value="TRANSMEMBRANE PROTEIN 19"/>
    <property type="match status" value="1"/>
</dbReference>
<evidence type="ECO:0000256" key="4">
    <source>
        <dbReference type="ARBA" id="ARBA00022989"/>
    </source>
</evidence>
<evidence type="ECO:0000313" key="8">
    <source>
        <dbReference type="Proteomes" id="UP000317366"/>
    </source>
</evidence>
<accession>A0A538TPJ9</accession>